<evidence type="ECO:0000256" key="4">
    <source>
        <dbReference type="ARBA" id="ARBA00023136"/>
    </source>
</evidence>
<evidence type="ECO:0000313" key="9">
    <source>
        <dbReference type="RefSeq" id="XP_033774037.1"/>
    </source>
</evidence>
<dbReference type="PANTHER" id="PTHR31395:SF5">
    <property type="entry name" value="PROTEIN SHISA-4"/>
    <property type="match status" value="1"/>
</dbReference>
<dbReference type="KEGG" id="gsh:117347343"/>
<evidence type="ECO:0000313" key="8">
    <source>
        <dbReference type="Proteomes" id="UP000515159"/>
    </source>
</evidence>
<dbReference type="AlphaFoldDB" id="A0A6P8NDX8"/>
<dbReference type="InterPro" id="IPR026910">
    <property type="entry name" value="Shisa"/>
</dbReference>
<keyword evidence="2 5" id="KW-0812">Transmembrane</keyword>
<evidence type="ECO:0000256" key="6">
    <source>
        <dbReference type="SAM" id="SignalP"/>
    </source>
</evidence>
<proteinExistence type="predicted"/>
<name>A0A6P8NDX8_GEOSA</name>
<reference evidence="9" key="1">
    <citation type="submission" date="2025-08" db="UniProtKB">
        <authorList>
            <consortium name="RefSeq"/>
        </authorList>
    </citation>
    <scope>IDENTIFICATION</scope>
</reference>
<dbReference type="CTD" id="149345"/>
<dbReference type="InParanoid" id="A0A6P8NDX8"/>
<keyword evidence="6" id="KW-0732">Signal</keyword>
<evidence type="ECO:0000256" key="1">
    <source>
        <dbReference type="ARBA" id="ARBA00004370"/>
    </source>
</evidence>
<dbReference type="GO" id="GO:0016020">
    <property type="term" value="C:membrane"/>
    <property type="evidence" value="ECO:0007669"/>
    <property type="project" value="UniProtKB-SubCell"/>
</dbReference>
<dbReference type="FunCoup" id="A0A6P8NDX8">
    <property type="interactions" value="14"/>
</dbReference>
<accession>A0A6P8NDX8</accession>
<dbReference type="GeneID" id="117347343"/>
<feature type="signal peptide" evidence="6">
    <location>
        <begin position="1"/>
        <end position="21"/>
    </location>
</feature>
<dbReference type="Pfam" id="PF13908">
    <property type="entry name" value="Shisa_N"/>
    <property type="match status" value="1"/>
</dbReference>
<feature type="chain" id="PRO_5027685823" evidence="6">
    <location>
        <begin position="22"/>
        <end position="217"/>
    </location>
</feature>
<feature type="transmembrane region" description="Helical" evidence="5">
    <location>
        <begin position="83"/>
        <end position="109"/>
    </location>
</feature>
<keyword evidence="3 5" id="KW-1133">Transmembrane helix</keyword>
<dbReference type="Proteomes" id="UP000515159">
    <property type="component" value="Chromosome 13"/>
</dbReference>
<feature type="domain" description="Shisa N-terminal" evidence="7">
    <location>
        <begin position="23"/>
        <end position="72"/>
    </location>
</feature>
<organism evidence="8 9">
    <name type="scientific">Geotrypetes seraphini</name>
    <name type="common">Gaboon caecilian</name>
    <name type="synonym">Caecilia seraphini</name>
    <dbReference type="NCBI Taxonomy" id="260995"/>
    <lineage>
        <taxon>Eukaryota</taxon>
        <taxon>Metazoa</taxon>
        <taxon>Chordata</taxon>
        <taxon>Craniata</taxon>
        <taxon>Vertebrata</taxon>
        <taxon>Euteleostomi</taxon>
        <taxon>Amphibia</taxon>
        <taxon>Gymnophiona</taxon>
        <taxon>Geotrypetes</taxon>
    </lineage>
</organism>
<comment type="subcellular location">
    <subcellularLocation>
        <location evidence="1">Membrane</location>
    </subcellularLocation>
</comment>
<dbReference type="RefSeq" id="XP_033774037.1">
    <property type="nucleotide sequence ID" value="XM_033918146.1"/>
</dbReference>
<evidence type="ECO:0000259" key="7">
    <source>
        <dbReference type="Pfam" id="PF13908"/>
    </source>
</evidence>
<keyword evidence="4 5" id="KW-0472">Membrane</keyword>
<evidence type="ECO:0000256" key="5">
    <source>
        <dbReference type="SAM" id="Phobius"/>
    </source>
</evidence>
<keyword evidence="8" id="KW-1185">Reference proteome</keyword>
<gene>
    <name evidence="9" type="primary">SHISA4</name>
</gene>
<evidence type="ECO:0000256" key="3">
    <source>
        <dbReference type="ARBA" id="ARBA00022989"/>
    </source>
</evidence>
<protein>
    <submittedName>
        <fullName evidence="9">Protein shisa-4</fullName>
    </submittedName>
</protein>
<sequence>MRESVAAAGILLCALSAYVAADEDCLGYLDKDGKWQSGFDCKFFSFCCGNCFQRYCCIDRMNLITERQQKHCVAFSPKMIAGVASAVLLFIAVIATAICCFMCSCCYLYQRRHQQRSTQHQGQEIQMMGYPVEPSYPYQPGYPIESKPGPAPPYPGYAPVSMYSPGPPAYNPMGAAEGYPPPHAPSVPYPMYPPGPPIGNPTAPSPYIPPQSMYPGQ</sequence>
<evidence type="ECO:0000256" key="2">
    <source>
        <dbReference type="ARBA" id="ARBA00022692"/>
    </source>
</evidence>
<dbReference type="OrthoDB" id="10010453at2759"/>
<dbReference type="InterPro" id="IPR053891">
    <property type="entry name" value="Shisa_N"/>
</dbReference>
<dbReference type="PANTHER" id="PTHR31395">
    <property type="entry name" value="SHISA"/>
    <property type="match status" value="1"/>
</dbReference>